<accession>A0A401TJP7</accession>
<dbReference type="EMBL" id="BEZZ01097641">
    <property type="protein sequence ID" value="GCC42880.1"/>
    <property type="molecule type" value="Genomic_DNA"/>
</dbReference>
<evidence type="ECO:0000256" key="1">
    <source>
        <dbReference type="SAM" id="MobiDB-lite"/>
    </source>
</evidence>
<comment type="caution">
    <text evidence="2">The sequence shown here is derived from an EMBL/GenBank/DDBJ whole genome shotgun (WGS) entry which is preliminary data.</text>
</comment>
<feature type="region of interest" description="Disordered" evidence="1">
    <location>
        <begin position="60"/>
        <end position="93"/>
    </location>
</feature>
<organism evidence="2 3">
    <name type="scientific">Chiloscyllium punctatum</name>
    <name type="common">Brownbanded bambooshark</name>
    <name type="synonym">Hemiscyllium punctatum</name>
    <dbReference type="NCBI Taxonomy" id="137246"/>
    <lineage>
        <taxon>Eukaryota</taxon>
        <taxon>Metazoa</taxon>
        <taxon>Chordata</taxon>
        <taxon>Craniata</taxon>
        <taxon>Vertebrata</taxon>
        <taxon>Chondrichthyes</taxon>
        <taxon>Elasmobranchii</taxon>
        <taxon>Galeomorphii</taxon>
        <taxon>Galeoidea</taxon>
        <taxon>Orectolobiformes</taxon>
        <taxon>Hemiscylliidae</taxon>
        <taxon>Chiloscyllium</taxon>
    </lineage>
</organism>
<name>A0A401TJP7_CHIPU</name>
<sequence>THARFGFHAEHAQCHIDHDRERHGAAFSGSGCDRLQRAALRAGVREPPWEKGAERIHKSRIKVKKTVEDPPGPGQEVAVSDQGSGPESRPPFV</sequence>
<protein>
    <submittedName>
        <fullName evidence="2">Uncharacterized protein</fullName>
    </submittedName>
</protein>
<dbReference type="AlphaFoldDB" id="A0A401TJP7"/>
<keyword evidence="3" id="KW-1185">Reference proteome</keyword>
<reference evidence="2 3" key="1">
    <citation type="journal article" date="2018" name="Nat. Ecol. Evol.">
        <title>Shark genomes provide insights into elasmobranch evolution and the origin of vertebrates.</title>
        <authorList>
            <person name="Hara Y"/>
            <person name="Yamaguchi K"/>
            <person name="Onimaru K"/>
            <person name="Kadota M"/>
            <person name="Koyanagi M"/>
            <person name="Keeley SD"/>
            <person name="Tatsumi K"/>
            <person name="Tanaka K"/>
            <person name="Motone F"/>
            <person name="Kageyama Y"/>
            <person name="Nozu R"/>
            <person name="Adachi N"/>
            <person name="Nishimura O"/>
            <person name="Nakagawa R"/>
            <person name="Tanegashima C"/>
            <person name="Kiyatake I"/>
            <person name="Matsumoto R"/>
            <person name="Murakumo K"/>
            <person name="Nishida K"/>
            <person name="Terakita A"/>
            <person name="Kuratani S"/>
            <person name="Sato K"/>
            <person name="Hyodo S Kuraku.S."/>
        </authorList>
    </citation>
    <scope>NUCLEOTIDE SEQUENCE [LARGE SCALE GENOMIC DNA]</scope>
</reference>
<evidence type="ECO:0000313" key="3">
    <source>
        <dbReference type="Proteomes" id="UP000287033"/>
    </source>
</evidence>
<dbReference type="Proteomes" id="UP000287033">
    <property type="component" value="Unassembled WGS sequence"/>
</dbReference>
<proteinExistence type="predicted"/>
<feature type="non-terminal residue" evidence="2">
    <location>
        <position position="1"/>
    </location>
</feature>
<evidence type="ECO:0000313" key="2">
    <source>
        <dbReference type="EMBL" id="GCC42880.1"/>
    </source>
</evidence>
<gene>
    <name evidence="2" type="ORF">chiPu_0027203</name>
</gene>